<evidence type="ECO:0000256" key="2">
    <source>
        <dbReference type="SAM" id="Phobius"/>
    </source>
</evidence>
<evidence type="ECO:0000313" key="4">
    <source>
        <dbReference type="EMBL" id="RQH03181.1"/>
    </source>
</evidence>
<dbReference type="InterPro" id="IPR002711">
    <property type="entry name" value="HNH"/>
</dbReference>
<name>A0A3N6MYK3_NATCH</name>
<keyword evidence="2" id="KW-0812">Transmembrane</keyword>
<feature type="domain" description="HNH nuclease" evidence="3">
    <location>
        <begin position="305"/>
        <end position="361"/>
    </location>
</feature>
<evidence type="ECO:0000259" key="3">
    <source>
        <dbReference type="SMART" id="SM00507"/>
    </source>
</evidence>
<dbReference type="OrthoDB" id="11472at2157"/>
<proteinExistence type="predicted"/>
<dbReference type="GO" id="GO:0003676">
    <property type="term" value="F:nucleic acid binding"/>
    <property type="evidence" value="ECO:0007669"/>
    <property type="project" value="InterPro"/>
</dbReference>
<protein>
    <submittedName>
        <fullName evidence="4">HNH endonuclease</fullName>
    </submittedName>
</protein>
<dbReference type="InterPro" id="IPR011989">
    <property type="entry name" value="ARM-like"/>
</dbReference>
<feature type="transmembrane region" description="Helical" evidence="2">
    <location>
        <begin position="211"/>
        <end position="233"/>
    </location>
</feature>
<evidence type="ECO:0000256" key="1">
    <source>
        <dbReference type="SAM" id="MobiDB-lite"/>
    </source>
</evidence>
<feature type="compositionally biased region" description="Polar residues" evidence="1">
    <location>
        <begin position="1"/>
        <end position="13"/>
    </location>
</feature>
<organism evidence="4 5">
    <name type="scientific">Natrarchaeobius chitinivorans</name>
    <dbReference type="NCBI Taxonomy" id="1679083"/>
    <lineage>
        <taxon>Archaea</taxon>
        <taxon>Methanobacteriati</taxon>
        <taxon>Methanobacteriota</taxon>
        <taxon>Stenosarchaea group</taxon>
        <taxon>Halobacteria</taxon>
        <taxon>Halobacteriales</taxon>
        <taxon>Natrialbaceae</taxon>
        <taxon>Natrarchaeobius</taxon>
    </lineage>
</organism>
<dbReference type="Gene3D" id="1.10.30.50">
    <property type="match status" value="1"/>
</dbReference>
<comment type="caution">
    <text evidence="4">The sequence shown here is derived from an EMBL/GenBank/DDBJ whole genome shotgun (WGS) entry which is preliminary data.</text>
</comment>
<dbReference type="EMBL" id="REFZ01000001">
    <property type="protein sequence ID" value="RQH03181.1"/>
    <property type="molecule type" value="Genomic_DNA"/>
</dbReference>
<keyword evidence="2" id="KW-1133">Transmembrane helix</keyword>
<dbReference type="Gene3D" id="1.25.10.10">
    <property type="entry name" value="Leucine-rich Repeat Variant"/>
    <property type="match status" value="1"/>
</dbReference>
<dbReference type="Pfam" id="PF01844">
    <property type="entry name" value="HNH"/>
    <property type="match status" value="1"/>
</dbReference>
<dbReference type="Proteomes" id="UP000281431">
    <property type="component" value="Unassembled WGS sequence"/>
</dbReference>
<keyword evidence="5" id="KW-1185">Reference proteome</keyword>
<dbReference type="InterPro" id="IPR016024">
    <property type="entry name" value="ARM-type_fold"/>
</dbReference>
<dbReference type="GO" id="GO:0004519">
    <property type="term" value="F:endonuclease activity"/>
    <property type="evidence" value="ECO:0007669"/>
    <property type="project" value="UniProtKB-KW"/>
</dbReference>
<dbReference type="InterPro" id="IPR003615">
    <property type="entry name" value="HNH_nuc"/>
</dbReference>
<dbReference type="SUPFAM" id="SSF48371">
    <property type="entry name" value="ARM repeat"/>
    <property type="match status" value="1"/>
</dbReference>
<feature type="region of interest" description="Disordered" evidence="1">
    <location>
        <begin position="1"/>
        <end position="25"/>
    </location>
</feature>
<gene>
    <name evidence="4" type="ORF">EA472_00900</name>
</gene>
<keyword evidence="4" id="KW-0255">Endonuclease</keyword>
<dbReference type="CDD" id="cd00085">
    <property type="entry name" value="HNHc"/>
    <property type="match status" value="1"/>
</dbReference>
<sequence length="370" mass="41467">MSSTKNLRSTIEQIQREVERDPSSGLKHRDRLRKWVVHDDSRVRYGALDVMIKMSASYPLQLREQTPGIVSRLDDESEAVRGGALAVVYNLARWYPQEFGHTTELLHELLRESDLEKERGMAAGAVSRIAVLRPDLVTPREAIRESLVDFLERPDAEAVLDSCDVDSALVETAIDVLDGGDMASRPLEADLAPTPRTTGLSKPAQIGLRSIVWGAAIPLLFYIAILNALRFAYRFQHLSPMGRGKVMLHELRKLKFFGNRARRALYLRASMWPTATQIFPFLPGRAPVSEDIRQQTPPLPDDWGIRASVVRQRDGYYCRNCGVGGGPNGDAELHVDHQTPRSVGGSDDPENLRTLCRECHEARHARVFDA</sequence>
<accession>A0A3N6MYK3</accession>
<keyword evidence="4" id="KW-0378">Hydrolase</keyword>
<reference evidence="4 5" key="1">
    <citation type="submission" date="2018-10" db="EMBL/GenBank/DDBJ databases">
        <title>Natrarchaeobius chitinivorans gen. nov., sp. nov., and Natrarchaeobius haloalkaliphilus sp. nov., alkaliphilic, chitin-utilizing haloarchaea from hypersaline alkaline lakes.</title>
        <authorList>
            <person name="Sorokin D.Y."/>
            <person name="Elcheninov A.G."/>
            <person name="Kostrikina N.A."/>
            <person name="Bale N.J."/>
            <person name="Sinninghe Damste J.S."/>
            <person name="Khijniak T.V."/>
            <person name="Kublanov I.V."/>
            <person name="Toshchakov S.V."/>
        </authorList>
    </citation>
    <scope>NUCLEOTIDE SEQUENCE [LARGE SCALE GENOMIC DNA]</scope>
    <source>
        <strain evidence="4 5">AArcht7</strain>
    </source>
</reference>
<dbReference type="SMART" id="SM00507">
    <property type="entry name" value="HNHc"/>
    <property type="match status" value="1"/>
</dbReference>
<evidence type="ECO:0000313" key="5">
    <source>
        <dbReference type="Proteomes" id="UP000281431"/>
    </source>
</evidence>
<keyword evidence="4" id="KW-0540">Nuclease</keyword>
<dbReference type="AlphaFoldDB" id="A0A3N6MYK3"/>
<dbReference type="GO" id="GO:0008270">
    <property type="term" value="F:zinc ion binding"/>
    <property type="evidence" value="ECO:0007669"/>
    <property type="project" value="InterPro"/>
</dbReference>
<keyword evidence="2" id="KW-0472">Membrane</keyword>